<protein>
    <recommendedName>
        <fullName evidence="13">Cytochrome c oxidase polypeptide VIa</fullName>
    </recommendedName>
</protein>
<evidence type="ECO:0000256" key="5">
    <source>
        <dbReference type="ARBA" id="ARBA00022792"/>
    </source>
</evidence>
<organism evidence="12">
    <name type="scientific">Clastoptera arizonana</name>
    <name type="common">Arizona spittle bug</name>
    <dbReference type="NCBI Taxonomy" id="38151"/>
    <lineage>
        <taxon>Eukaryota</taxon>
        <taxon>Metazoa</taxon>
        <taxon>Ecdysozoa</taxon>
        <taxon>Arthropoda</taxon>
        <taxon>Hexapoda</taxon>
        <taxon>Insecta</taxon>
        <taxon>Pterygota</taxon>
        <taxon>Neoptera</taxon>
        <taxon>Paraneoptera</taxon>
        <taxon>Hemiptera</taxon>
        <taxon>Auchenorrhyncha</taxon>
        <taxon>Cercopoidea</taxon>
        <taxon>Clastopteridae</taxon>
        <taxon>Clastoptera</taxon>
    </lineage>
</organism>
<keyword evidence="9 11" id="KW-0472">Membrane</keyword>
<evidence type="ECO:0000256" key="8">
    <source>
        <dbReference type="ARBA" id="ARBA00023128"/>
    </source>
</evidence>
<dbReference type="GO" id="GO:0006123">
    <property type="term" value="P:mitochondrial electron transport, cytochrome c to oxygen"/>
    <property type="evidence" value="ECO:0007669"/>
    <property type="project" value="TreeGrafter"/>
</dbReference>
<dbReference type="GO" id="GO:0030234">
    <property type="term" value="F:enzyme regulator activity"/>
    <property type="evidence" value="ECO:0007669"/>
    <property type="project" value="TreeGrafter"/>
</dbReference>
<feature type="transmembrane region" description="Helical" evidence="11">
    <location>
        <begin position="45"/>
        <end position="64"/>
    </location>
</feature>
<keyword evidence="7 11" id="KW-1133">Transmembrane helix</keyword>
<sequence>MTAFKKLFLGFKNFRMIRTTPSYRDPMSKSDAHHEKDSYKLYRTIVFYVGLPLISIVSYMQLVYSPRHVVCERPEFVPYEYLRIRNKRFPWGEGNKSLFHNPHINPLPDGYEDDDHQEEKKLNSFYYLSINKI</sequence>
<keyword evidence="8" id="KW-0496">Mitochondrion</keyword>
<keyword evidence="4 11" id="KW-0812">Transmembrane</keyword>
<evidence type="ECO:0000256" key="3">
    <source>
        <dbReference type="ARBA" id="ARBA00005553"/>
    </source>
</evidence>
<evidence type="ECO:0000256" key="7">
    <source>
        <dbReference type="ARBA" id="ARBA00022989"/>
    </source>
</evidence>
<dbReference type="InterPro" id="IPR001349">
    <property type="entry name" value="Cyt_c_oxidase_su6a"/>
</dbReference>
<comment type="pathway">
    <text evidence="2">Energy metabolism; oxidative phosphorylation.</text>
</comment>
<dbReference type="PANTHER" id="PTHR11504">
    <property type="entry name" value="CYTOCHROME C OXIDASE POLYPEPTIDE VIA"/>
    <property type="match status" value="1"/>
</dbReference>
<keyword evidence="6" id="KW-0809">Transit peptide</keyword>
<proteinExistence type="inferred from homology"/>
<gene>
    <name evidence="12" type="ORF">g.1392</name>
</gene>
<dbReference type="GO" id="GO:0005743">
    <property type="term" value="C:mitochondrial inner membrane"/>
    <property type="evidence" value="ECO:0007669"/>
    <property type="project" value="UniProtKB-SubCell"/>
</dbReference>
<evidence type="ECO:0000313" key="12">
    <source>
        <dbReference type="EMBL" id="JAS26785.1"/>
    </source>
</evidence>
<dbReference type="Gene3D" id="4.10.95.10">
    <property type="entry name" value="Cytochrome c oxidase, subunit VIa"/>
    <property type="match status" value="1"/>
</dbReference>
<dbReference type="SUPFAM" id="SSF81411">
    <property type="entry name" value="Mitochondrial cytochrome c oxidase subunit VIa"/>
    <property type="match status" value="1"/>
</dbReference>
<evidence type="ECO:0000256" key="11">
    <source>
        <dbReference type="SAM" id="Phobius"/>
    </source>
</evidence>
<dbReference type="InterPro" id="IPR036418">
    <property type="entry name" value="Cyt_c_oxidase_su6a_sf"/>
</dbReference>
<dbReference type="PANTHER" id="PTHR11504:SF0">
    <property type="entry name" value="CYTOCHROME C OXIDASE SUBUNIT"/>
    <property type="match status" value="1"/>
</dbReference>
<dbReference type="AlphaFoldDB" id="A0A1B6DM81"/>
<comment type="similarity">
    <text evidence="3 10">Belongs to the cytochrome c oxidase subunit 6A family.</text>
</comment>
<evidence type="ECO:0000256" key="2">
    <source>
        <dbReference type="ARBA" id="ARBA00004673"/>
    </source>
</evidence>
<name>A0A1B6DM81_9HEMI</name>
<evidence type="ECO:0000256" key="9">
    <source>
        <dbReference type="ARBA" id="ARBA00023136"/>
    </source>
</evidence>
<comment type="subcellular location">
    <subcellularLocation>
        <location evidence="1">Mitochondrion inner membrane</location>
        <topology evidence="1">Single-pass membrane protein</topology>
    </subcellularLocation>
</comment>
<accession>A0A1B6DM81</accession>
<evidence type="ECO:0000256" key="4">
    <source>
        <dbReference type="ARBA" id="ARBA00022692"/>
    </source>
</evidence>
<evidence type="ECO:0000256" key="6">
    <source>
        <dbReference type="ARBA" id="ARBA00022946"/>
    </source>
</evidence>
<evidence type="ECO:0008006" key="13">
    <source>
        <dbReference type="Google" id="ProtNLM"/>
    </source>
</evidence>
<evidence type="ECO:0000256" key="1">
    <source>
        <dbReference type="ARBA" id="ARBA00004434"/>
    </source>
</evidence>
<reference evidence="12" key="1">
    <citation type="submission" date="2015-12" db="EMBL/GenBank/DDBJ databases">
        <title>De novo transcriptome assembly of four potential Pierce s Disease insect vectors from Arizona vineyards.</title>
        <authorList>
            <person name="Tassone E.E."/>
        </authorList>
    </citation>
    <scope>NUCLEOTIDE SEQUENCE</scope>
</reference>
<dbReference type="FunFam" id="4.10.95.10:FF:000001">
    <property type="entry name" value="Cytochrome c oxidase subunit 6A, mitochondrial"/>
    <property type="match status" value="1"/>
</dbReference>
<dbReference type="EMBL" id="GEDC01010513">
    <property type="protein sequence ID" value="JAS26785.1"/>
    <property type="molecule type" value="Transcribed_RNA"/>
</dbReference>
<dbReference type="Pfam" id="PF02046">
    <property type="entry name" value="COX6A"/>
    <property type="match status" value="1"/>
</dbReference>
<keyword evidence="5" id="KW-0999">Mitochondrion inner membrane</keyword>
<evidence type="ECO:0000256" key="10">
    <source>
        <dbReference type="RuleBase" id="RU004396"/>
    </source>
</evidence>